<reference evidence="4 5" key="1">
    <citation type="submission" date="2020-08" db="EMBL/GenBank/DDBJ databases">
        <title>Sequencing the genomes of 1000 actinobacteria strains.</title>
        <authorList>
            <person name="Klenk H.-P."/>
        </authorList>
    </citation>
    <scope>NUCLEOTIDE SEQUENCE [LARGE SCALE GENOMIC DNA]</scope>
    <source>
        <strain evidence="4 5">DSM 45362</strain>
    </source>
</reference>
<feature type="region of interest" description="Disordered" evidence="1">
    <location>
        <begin position="222"/>
        <end position="277"/>
    </location>
</feature>
<dbReference type="AlphaFoldDB" id="A0A841BTZ0"/>
<keyword evidence="2" id="KW-1133">Transmembrane helix</keyword>
<sequence length="433" mass="45670">MLPITAALVAIAVTGAFHAIEEPSRTDPAYLSPSADDPTGADTLASRLRARGVTISRETRTSDALLKATRGDATLVITTPGLMHWRYLGMLRLLPSSTRVVLVEPSELDLRNGRVPMELTGVAWSTVATAPGGGGCPIAGTADAGPAAVTRSRYTGPDVVTCYDQGLVQAFSGNTEVIAVGSADIFRNDRIAEHDNATLAVGLLATKSTVIWLDLHEAEPGPLVDENAPSNGPVVPPSLRPGDDEPEDDRGDGQGGKPTPQSGPSREASGGGGEEPPNIWDVFPPALWAILVGLLLMLLLLALWRARRLGRPVHEPLPVSVRGSETLLGRARLYQRAKATATSLETLRQVLRPRITEALGLPPLTDTDTLADAVVARIGGDRELTAAALGDDRPSTEREMLKLARLLSSISDAVRGADSSADDQSNDDQGDDR</sequence>
<comment type="caution">
    <text evidence="4">The sequence shown here is derived from an EMBL/GenBank/DDBJ whole genome shotgun (WGS) entry which is preliminary data.</text>
</comment>
<keyword evidence="2" id="KW-0812">Transmembrane</keyword>
<gene>
    <name evidence="4" type="ORF">F4553_003619</name>
</gene>
<name>A0A841BTZ0_9ACTN</name>
<feature type="region of interest" description="Disordered" evidence="1">
    <location>
        <begin position="413"/>
        <end position="433"/>
    </location>
</feature>
<accession>A0A841BTZ0</accession>
<dbReference type="InterPro" id="IPR025646">
    <property type="entry name" value="DUF4350"/>
</dbReference>
<dbReference type="Proteomes" id="UP000587527">
    <property type="component" value="Unassembled WGS sequence"/>
</dbReference>
<dbReference type="RefSeq" id="WP_184837492.1">
    <property type="nucleotide sequence ID" value="NZ_JACHMN010000002.1"/>
</dbReference>
<evidence type="ECO:0000259" key="3">
    <source>
        <dbReference type="Pfam" id="PF14258"/>
    </source>
</evidence>
<feature type="transmembrane region" description="Helical" evidence="2">
    <location>
        <begin position="286"/>
        <end position="304"/>
    </location>
</feature>
<evidence type="ECO:0000313" key="5">
    <source>
        <dbReference type="Proteomes" id="UP000587527"/>
    </source>
</evidence>
<keyword evidence="5" id="KW-1185">Reference proteome</keyword>
<dbReference type="EMBL" id="JACHMN010000002">
    <property type="protein sequence ID" value="MBB5870240.1"/>
    <property type="molecule type" value="Genomic_DNA"/>
</dbReference>
<keyword evidence="2" id="KW-0472">Membrane</keyword>
<protein>
    <recommendedName>
        <fullName evidence="3">DUF4350 domain-containing protein</fullName>
    </recommendedName>
</protein>
<evidence type="ECO:0000256" key="2">
    <source>
        <dbReference type="SAM" id="Phobius"/>
    </source>
</evidence>
<proteinExistence type="predicted"/>
<dbReference type="Pfam" id="PF14258">
    <property type="entry name" value="DUF4350"/>
    <property type="match status" value="1"/>
</dbReference>
<evidence type="ECO:0000256" key="1">
    <source>
        <dbReference type="SAM" id="MobiDB-lite"/>
    </source>
</evidence>
<feature type="compositionally biased region" description="Acidic residues" evidence="1">
    <location>
        <begin position="420"/>
        <end position="433"/>
    </location>
</feature>
<feature type="domain" description="DUF4350" evidence="3">
    <location>
        <begin position="36"/>
        <end position="204"/>
    </location>
</feature>
<evidence type="ECO:0000313" key="4">
    <source>
        <dbReference type="EMBL" id="MBB5870240.1"/>
    </source>
</evidence>
<organism evidence="4 5">
    <name type="scientific">Allocatelliglobosispora scoriae</name>
    <dbReference type="NCBI Taxonomy" id="643052"/>
    <lineage>
        <taxon>Bacteria</taxon>
        <taxon>Bacillati</taxon>
        <taxon>Actinomycetota</taxon>
        <taxon>Actinomycetes</taxon>
        <taxon>Micromonosporales</taxon>
        <taxon>Micromonosporaceae</taxon>
        <taxon>Allocatelliglobosispora</taxon>
    </lineage>
</organism>